<dbReference type="PRINTS" id="PR00039">
    <property type="entry name" value="HTHLYSR"/>
</dbReference>
<dbReference type="Gene3D" id="1.10.10.10">
    <property type="entry name" value="Winged helix-like DNA-binding domain superfamily/Winged helix DNA-binding domain"/>
    <property type="match status" value="1"/>
</dbReference>
<dbReference type="PANTHER" id="PTHR30419:SF28">
    <property type="entry name" value="HTH-TYPE TRANSCRIPTIONAL REGULATOR BSDA"/>
    <property type="match status" value="1"/>
</dbReference>
<keyword evidence="2" id="KW-0805">Transcription regulation</keyword>
<dbReference type="AlphaFoldDB" id="A0A7Z1AEA2"/>
<feature type="domain" description="HTH lysR-type" evidence="5">
    <location>
        <begin position="1"/>
        <end position="58"/>
    </location>
</feature>
<dbReference type="OrthoDB" id="9803735at2"/>
<dbReference type="FunFam" id="1.10.10.10:FF:000001">
    <property type="entry name" value="LysR family transcriptional regulator"/>
    <property type="match status" value="1"/>
</dbReference>
<dbReference type="InterPro" id="IPR000847">
    <property type="entry name" value="LysR_HTH_N"/>
</dbReference>
<dbReference type="InterPro" id="IPR036390">
    <property type="entry name" value="WH_DNA-bd_sf"/>
</dbReference>
<evidence type="ECO:0000256" key="1">
    <source>
        <dbReference type="ARBA" id="ARBA00009437"/>
    </source>
</evidence>
<evidence type="ECO:0000256" key="3">
    <source>
        <dbReference type="ARBA" id="ARBA00023125"/>
    </source>
</evidence>
<dbReference type="Pfam" id="PF00126">
    <property type="entry name" value="HTH_1"/>
    <property type="match status" value="1"/>
</dbReference>
<accession>A0A7Z1AEA2</accession>
<dbReference type="GO" id="GO:0003700">
    <property type="term" value="F:DNA-binding transcription factor activity"/>
    <property type="evidence" value="ECO:0007669"/>
    <property type="project" value="InterPro"/>
</dbReference>
<dbReference type="Proteomes" id="UP000094769">
    <property type="component" value="Unassembled WGS sequence"/>
</dbReference>
<dbReference type="CDD" id="cd05466">
    <property type="entry name" value="PBP2_LTTR_substrate"/>
    <property type="match status" value="1"/>
</dbReference>
<dbReference type="InterPro" id="IPR005119">
    <property type="entry name" value="LysR_subst-bd"/>
</dbReference>
<organism evidence="6 7">
    <name type="scientific">Candidatus Thiodiazotropha endolucinida</name>
    <dbReference type="NCBI Taxonomy" id="1655433"/>
    <lineage>
        <taxon>Bacteria</taxon>
        <taxon>Pseudomonadati</taxon>
        <taxon>Pseudomonadota</taxon>
        <taxon>Gammaproteobacteria</taxon>
        <taxon>Chromatiales</taxon>
        <taxon>Sedimenticolaceae</taxon>
        <taxon>Candidatus Thiodiazotropha</taxon>
    </lineage>
</organism>
<reference evidence="6 7" key="1">
    <citation type="submission" date="2016-06" db="EMBL/GenBank/DDBJ databases">
        <title>Genome sequence of endosymbiont of Candidatus Endolucinida thiodiazotropha.</title>
        <authorList>
            <person name="Poehlein A."/>
            <person name="Koenig S."/>
            <person name="Heiden S.E."/>
            <person name="Thuermer A."/>
            <person name="Voget S."/>
            <person name="Daniel R."/>
            <person name="Markert S."/>
            <person name="Gros O."/>
            <person name="Schweder T."/>
        </authorList>
    </citation>
    <scope>NUCLEOTIDE SEQUENCE [LARGE SCALE GENOMIC DNA]</scope>
    <source>
        <strain evidence="6 7">COS</strain>
    </source>
</reference>
<dbReference type="InterPro" id="IPR036388">
    <property type="entry name" value="WH-like_DNA-bd_sf"/>
</dbReference>
<keyword evidence="3" id="KW-0238">DNA-binding</keyword>
<keyword evidence="4" id="KW-0804">Transcription</keyword>
<gene>
    <name evidence="6" type="ORF">CODIS_31500</name>
</gene>
<dbReference type="SUPFAM" id="SSF53850">
    <property type="entry name" value="Periplasmic binding protein-like II"/>
    <property type="match status" value="1"/>
</dbReference>
<evidence type="ECO:0000256" key="4">
    <source>
        <dbReference type="ARBA" id="ARBA00023163"/>
    </source>
</evidence>
<dbReference type="EMBL" id="MARB01000019">
    <property type="protein sequence ID" value="ODJ86666.1"/>
    <property type="molecule type" value="Genomic_DNA"/>
</dbReference>
<sequence>MNIKQLQFAVHVAETHSFSRAAELCFATQPTLSNAISQLEDELGGRLFNRTTRRVDLTPFGEYMLPRFKDVLLSLDELSKAAESFHNPTHKILRIGFSPLVDMQRLDHVLAPFRQANPDITIFFKECFIDELAERLNRGQIDVQILPTTTESEREHACLFYRDSLHYLPAADDNQATNHLSFKITDLPATPIILTGGGCGLNAALSTLLKSQGVELHAYAGQALTYQVIEDWVSLGIGAGILPKAKISPDHMANFPLFIDKDEPACFSFEWSWQSENTESAHIQSFIDYIRTTVPALVSGQAETGSQQSVG</sequence>
<evidence type="ECO:0000256" key="2">
    <source>
        <dbReference type="ARBA" id="ARBA00023015"/>
    </source>
</evidence>
<keyword evidence="7" id="KW-1185">Reference proteome</keyword>
<evidence type="ECO:0000313" key="6">
    <source>
        <dbReference type="EMBL" id="ODJ86666.1"/>
    </source>
</evidence>
<dbReference type="PROSITE" id="PS50931">
    <property type="entry name" value="HTH_LYSR"/>
    <property type="match status" value="1"/>
</dbReference>
<evidence type="ECO:0000313" key="7">
    <source>
        <dbReference type="Proteomes" id="UP000094769"/>
    </source>
</evidence>
<comment type="caution">
    <text evidence="6">The sequence shown here is derived from an EMBL/GenBank/DDBJ whole genome shotgun (WGS) entry which is preliminary data.</text>
</comment>
<dbReference type="RefSeq" id="WP_069126816.1">
    <property type="nucleotide sequence ID" value="NZ_MARB01000019.1"/>
</dbReference>
<comment type="similarity">
    <text evidence="1">Belongs to the LysR transcriptional regulatory family.</text>
</comment>
<dbReference type="PANTHER" id="PTHR30419">
    <property type="entry name" value="HTH-TYPE TRANSCRIPTIONAL REGULATOR YBHD"/>
    <property type="match status" value="1"/>
</dbReference>
<protein>
    <submittedName>
        <fullName evidence="6">LysR family transcriptional regulator</fullName>
    </submittedName>
</protein>
<dbReference type="GO" id="GO:0005829">
    <property type="term" value="C:cytosol"/>
    <property type="evidence" value="ECO:0007669"/>
    <property type="project" value="TreeGrafter"/>
</dbReference>
<dbReference type="SUPFAM" id="SSF46785">
    <property type="entry name" value="Winged helix' DNA-binding domain"/>
    <property type="match status" value="1"/>
</dbReference>
<dbReference type="InterPro" id="IPR050950">
    <property type="entry name" value="HTH-type_LysR_regulators"/>
</dbReference>
<dbReference type="Pfam" id="PF03466">
    <property type="entry name" value="LysR_substrate"/>
    <property type="match status" value="1"/>
</dbReference>
<evidence type="ECO:0000259" key="5">
    <source>
        <dbReference type="PROSITE" id="PS50931"/>
    </source>
</evidence>
<proteinExistence type="inferred from homology"/>
<dbReference type="Gene3D" id="3.40.190.10">
    <property type="entry name" value="Periplasmic binding protein-like II"/>
    <property type="match status" value="2"/>
</dbReference>
<name>A0A7Z1AEA2_9GAMM</name>
<dbReference type="GO" id="GO:0003677">
    <property type="term" value="F:DNA binding"/>
    <property type="evidence" value="ECO:0007669"/>
    <property type="project" value="UniProtKB-KW"/>
</dbReference>